<dbReference type="SMART" id="SM00849">
    <property type="entry name" value="Lactamase_B"/>
    <property type="match status" value="1"/>
</dbReference>
<name>A0ABW8TJ22_9CLOT</name>
<dbReference type="RefSeq" id="WP_406788943.1">
    <property type="nucleotide sequence ID" value="NZ_JBJIAA010000016.1"/>
</dbReference>
<reference evidence="2 3" key="1">
    <citation type="submission" date="2024-11" db="EMBL/GenBank/DDBJ databases">
        <authorList>
            <person name="Heng Y.C."/>
            <person name="Lim A.C.H."/>
            <person name="Lee J.K.Y."/>
            <person name="Kittelmann S."/>
        </authorList>
    </citation>
    <scope>NUCLEOTIDE SEQUENCE [LARGE SCALE GENOMIC DNA]</scope>
    <source>
        <strain evidence="2 3">WILCCON 0114</strain>
    </source>
</reference>
<sequence>MGKSKVIMKTKDIFELNKRNFKAYLRKPLRPKSEKIVTNSIQWVGHATTIINMEGKIILTDPVTKHLGYMKRLVKPSVNLKNLKIDYILITHGHMDHLDYSVLAGLDKDATVISSKGVKKTLKIIGFKKINILSENEAYKDENIEIDAIRANHNGKRYYFFGYKDSNSYLIKGSKKSVLFAGDTAYTTVYKNIKADAAIMPVGCYKPDEFLKMHCSPEQAFKMFKMMKAKQMIPIHYKTYILAQDDDNETLKRLNTINDGSIKIVDVGQTIVF</sequence>
<dbReference type="PANTHER" id="PTHR15032">
    <property type="entry name" value="N-ACYL-PHOSPHATIDYLETHANOLAMINE-HYDROLYZING PHOSPHOLIPASE D"/>
    <property type="match status" value="1"/>
</dbReference>
<accession>A0ABW8TJ22</accession>
<dbReference type="EMBL" id="JBJIAA010000016">
    <property type="protein sequence ID" value="MFL0252286.1"/>
    <property type="molecule type" value="Genomic_DNA"/>
</dbReference>
<feature type="domain" description="Metallo-beta-lactamase" evidence="1">
    <location>
        <begin position="45"/>
        <end position="236"/>
    </location>
</feature>
<evidence type="ECO:0000313" key="2">
    <source>
        <dbReference type="EMBL" id="MFL0252286.1"/>
    </source>
</evidence>
<organism evidence="2 3">
    <name type="scientific">Clostridium neuense</name>
    <dbReference type="NCBI Taxonomy" id="1728934"/>
    <lineage>
        <taxon>Bacteria</taxon>
        <taxon>Bacillati</taxon>
        <taxon>Bacillota</taxon>
        <taxon>Clostridia</taxon>
        <taxon>Eubacteriales</taxon>
        <taxon>Clostridiaceae</taxon>
        <taxon>Clostridium</taxon>
    </lineage>
</organism>
<protein>
    <submittedName>
        <fullName evidence="2">MBL fold metallo-hydrolase</fullName>
    </submittedName>
</protein>
<dbReference type="SUPFAM" id="SSF56281">
    <property type="entry name" value="Metallo-hydrolase/oxidoreductase"/>
    <property type="match status" value="1"/>
</dbReference>
<dbReference type="Gene3D" id="3.60.15.10">
    <property type="entry name" value="Ribonuclease Z/Hydroxyacylglutathione hydrolase-like"/>
    <property type="match status" value="1"/>
</dbReference>
<gene>
    <name evidence="2" type="ORF">ACJDT4_17875</name>
</gene>
<dbReference type="InterPro" id="IPR001279">
    <property type="entry name" value="Metallo-B-lactamas"/>
</dbReference>
<comment type="caution">
    <text evidence="2">The sequence shown here is derived from an EMBL/GenBank/DDBJ whole genome shotgun (WGS) entry which is preliminary data.</text>
</comment>
<keyword evidence="3" id="KW-1185">Reference proteome</keyword>
<proteinExistence type="predicted"/>
<evidence type="ECO:0000313" key="3">
    <source>
        <dbReference type="Proteomes" id="UP001623592"/>
    </source>
</evidence>
<dbReference type="InterPro" id="IPR036866">
    <property type="entry name" value="RibonucZ/Hydroxyglut_hydro"/>
</dbReference>
<dbReference type="Pfam" id="PF12706">
    <property type="entry name" value="Lactamase_B_2"/>
    <property type="match status" value="1"/>
</dbReference>
<dbReference type="Proteomes" id="UP001623592">
    <property type="component" value="Unassembled WGS sequence"/>
</dbReference>
<dbReference type="PANTHER" id="PTHR15032:SF4">
    <property type="entry name" value="N-ACYL-PHOSPHATIDYLETHANOLAMINE-HYDROLYZING PHOSPHOLIPASE D"/>
    <property type="match status" value="1"/>
</dbReference>
<evidence type="ECO:0000259" key="1">
    <source>
        <dbReference type="SMART" id="SM00849"/>
    </source>
</evidence>